<sequence>MADGELWLDRARARRAGSELASGGRAISAERRKLGDEIAAASAQRPWGRDDIGSAFDHKYREFETTFLQGWQRLGSYVDQLGNDVVQAVRASTETDIANASRIQRTIRPR</sequence>
<accession>A0ABS3VRB4</accession>
<evidence type="ECO:0000313" key="2">
    <source>
        <dbReference type="Proteomes" id="UP000823521"/>
    </source>
</evidence>
<protein>
    <recommendedName>
        <fullName evidence="3">Excreted virulence factor EspC, type VII ESX diderm</fullName>
    </recommendedName>
</protein>
<reference evidence="1 2" key="1">
    <citation type="submission" date="2019-12" db="EMBL/GenBank/DDBJ databases">
        <title>Whole genome sequencing of endophytic Actinobacterium Micromonospora sp. MPMI6T.</title>
        <authorList>
            <person name="Evv R."/>
            <person name="Podile A.R."/>
        </authorList>
    </citation>
    <scope>NUCLEOTIDE SEQUENCE [LARGE SCALE GENOMIC DNA]</scope>
    <source>
        <strain evidence="1 2">MPMI6</strain>
    </source>
</reference>
<gene>
    <name evidence="1" type="ORF">GSF22_13830</name>
</gene>
<dbReference type="Proteomes" id="UP000823521">
    <property type="component" value="Unassembled WGS sequence"/>
</dbReference>
<name>A0ABS3VRB4_MICEH</name>
<proteinExistence type="predicted"/>
<evidence type="ECO:0000313" key="1">
    <source>
        <dbReference type="EMBL" id="MBO4207076.1"/>
    </source>
</evidence>
<organism evidence="1 2">
    <name type="scientific">Micromonospora echinofusca</name>
    <dbReference type="NCBI Taxonomy" id="47858"/>
    <lineage>
        <taxon>Bacteria</taxon>
        <taxon>Bacillati</taxon>
        <taxon>Actinomycetota</taxon>
        <taxon>Actinomycetes</taxon>
        <taxon>Micromonosporales</taxon>
        <taxon>Micromonosporaceae</taxon>
        <taxon>Micromonospora</taxon>
    </lineage>
</organism>
<comment type="caution">
    <text evidence="1">The sequence shown here is derived from an EMBL/GenBank/DDBJ whole genome shotgun (WGS) entry which is preliminary data.</text>
</comment>
<evidence type="ECO:0008006" key="3">
    <source>
        <dbReference type="Google" id="ProtNLM"/>
    </source>
</evidence>
<keyword evidence="2" id="KW-1185">Reference proteome</keyword>
<dbReference type="RefSeq" id="WP_208813976.1">
    <property type="nucleotide sequence ID" value="NZ_WVUH01000101.1"/>
</dbReference>
<dbReference type="EMBL" id="WVUH01000101">
    <property type="protein sequence ID" value="MBO4207076.1"/>
    <property type="molecule type" value="Genomic_DNA"/>
</dbReference>